<evidence type="ECO:0000256" key="3">
    <source>
        <dbReference type="ARBA" id="ARBA00022741"/>
    </source>
</evidence>
<dbReference type="CDD" id="cd01992">
    <property type="entry name" value="TilS_N"/>
    <property type="match status" value="1"/>
</dbReference>
<comment type="domain">
    <text evidence="6">The N-terminal region contains the highly conserved SGGXDS motif, predicted to be a P-loop motif involved in ATP binding.</text>
</comment>
<name>A0ABM6M7Y2_9SPHN</name>
<comment type="catalytic activity">
    <reaction evidence="5 6">
        <text>cytidine(34) in tRNA(Ile2) + L-lysine + ATP = lysidine(34) in tRNA(Ile2) + AMP + diphosphate + H(+)</text>
        <dbReference type="Rhea" id="RHEA:43744"/>
        <dbReference type="Rhea" id="RHEA-COMP:10625"/>
        <dbReference type="Rhea" id="RHEA-COMP:10670"/>
        <dbReference type="ChEBI" id="CHEBI:15378"/>
        <dbReference type="ChEBI" id="CHEBI:30616"/>
        <dbReference type="ChEBI" id="CHEBI:32551"/>
        <dbReference type="ChEBI" id="CHEBI:33019"/>
        <dbReference type="ChEBI" id="CHEBI:82748"/>
        <dbReference type="ChEBI" id="CHEBI:83665"/>
        <dbReference type="ChEBI" id="CHEBI:456215"/>
        <dbReference type="EC" id="6.3.4.19"/>
    </reaction>
</comment>
<keyword evidence="6" id="KW-0963">Cytoplasm</keyword>
<keyword evidence="1 6" id="KW-0436">Ligase</keyword>
<dbReference type="RefSeq" id="WP_117352470.1">
    <property type="nucleotide sequence ID" value="NZ_CP020083.1"/>
</dbReference>
<keyword evidence="2 6" id="KW-0819">tRNA processing</keyword>
<proteinExistence type="inferred from homology"/>
<gene>
    <name evidence="6" type="primary">tilS</name>
    <name evidence="8" type="ORF">B5J99_11735</name>
</gene>
<dbReference type="NCBIfam" id="TIGR02432">
    <property type="entry name" value="lysidine_TilS_N"/>
    <property type="match status" value="1"/>
</dbReference>
<reference evidence="8 9" key="1">
    <citation type="submission" date="2017-03" db="EMBL/GenBank/DDBJ databases">
        <title>Complete genome sequence of Blastomonas fulva degrading microcsystin LR.</title>
        <authorList>
            <person name="Lee H.-g."/>
            <person name="Jin L."/>
            <person name="oh H.-M."/>
        </authorList>
    </citation>
    <scope>NUCLEOTIDE SEQUENCE [LARGE SCALE GENOMIC DNA]</scope>
    <source>
        <strain evidence="8 9">T2</strain>
    </source>
</reference>
<keyword evidence="9" id="KW-1185">Reference proteome</keyword>
<evidence type="ECO:0000313" key="9">
    <source>
        <dbReference type="Proteomes" id="UP000258016"/>
    </source>
</evidence>
<keyword evidence="3 6" id="KW-0547">Nucleotide-binding</keyword>
<comment type="subcellular location">
    <subcellularLocation>
        <location evidence="6">Cytoplasm</location>
    </subcellularLocation>
</comment>
<dbReference type="PANTHER" id="PTHR43033:SF1">
    <property type="entry name" value="TRNA(ILE)-LYSIDINE SYNTHASE-RELATED"/>
    <property type="match status" value="1"/>
</dbReference>
<dbReference type="Proteomes" id="UP000258016">
    <property type="component" value="Chromosome"/>
</dbReference>
<organism evidence="8 9">
    <name type="scientific">Blastomonas fulva</name>
    <dbReference type="NCBI Taxonomy" id="1550728"/>
    <lineage>
        <taxon>Bacteria</taxon>
        <taxon>Pseudomonadati</taxon>
        <taxon>Pseudomonadota</taxon>
        <taxon>Alphaproteobacteria</taxon>
        <taxon>Sphingomonadales</taxon>
        <taxon>Sphingomonadaceae</taxon>
        <taxon>Blastomonas</taxon>
    </lineage>
</organism>
<dbReference type="InterPro" id="IPR011063">
    <property type="entry name" value="TilS/TtcA_N"/>
</dbReference>
<feature type="domain" description="tRNA(Ile)-lysidine/2-thiocytidine synthase N-terminal" evidence="7">
    <location>
        <begin position="27"/>
        <end position="197"/>
    </location>
</feature>
<protein>
    <recommendedName>
        <fullName evidence="6">tRNA(Ile)-lysidine synthase</fullName>
        <ecNumber evidence="6">6.3.4.19</ecNumber>
    </recommendedName>
    <alternativeName>
        <fullName evidence="6">tRNA(Ile)-2-lysyl-cytidine synthase</fullName>
    </alternativeName>
    <alternativeName>
        <fullName evidence="6">tRNA(Ile)-lysidine synthetase</fullName>
    </alternativeName>
</protein>
<evidence type="ECO:0000256" key="6">
    <source>
        <dbReference type="HAMAP-Rule" id="MF_01161"/>
    </source>
</evidence>
<feature type="binding site" evidence="6">
    <location>
        <begin position="32"/>
        <end position="37"/>
    </location>
    <ligand>
        <name>ATP</name>
        <dbReference type="ChEBI" id="CHEBI:30616"/>
    </ligand>
</feature>
<dbReference type="PANTHER" id="PTHR43033">
    <property type="entry name" value="TRNA(ILE)-LYSIDINE SYNTHASE-RELATED"/>
    <property type="match status" value="1"/>
</dbReference>
<dbReference type="InterPro" id="IPR012795">
    <property type="entry name" value="tRNA_Ile_lys_synt_N"/>
</dbReference>
<dbReference type="GeneID" id="303486242"/>
<sequence length="322" mass="33708">MPDANNDPLTQVAGALAALTGGRDAALLLAVSGGPDSMAMLDMVRRGWAGPVSAATVDHRLRPESAGEAAMVADYCASIAVPHVTLCPDAPITGNLQSAARTTRYRLLAQAAARAGAEFIVTAHHADDQLETMLMRLARGSGVDGLAAVRAKNGQVIRPMLCLRKAELERYCADQAIPFVRDPSNASPDFDRVRMRAALGQFDVVDPMQAVRSAAALADVADALDWMVDSEAAQVLHTGPGGASLIRHDYPAALLRRLVQRCLQAVQPGIAPRGEALGRLIDTLNAGGQGMIGDVLCRGGATWHFARAPARHGAGGEGMATE</sequence>
<evidence type="ECO:0000256" key="4">
    <source>
        <dbReference type="ARBA" id="ARBA00022840"/>
    </source>
</evidence>
<dbReference type="InterPro" id="IPR014729">
    <property type="entry name" value="Rossmann-like_a/b/a_fold"/>
</dbReference>
<evidence type="ECO:0000256" key="2">
    <source>
        <dbReference type="ARBA" id="ARBA00022694"/>
    </source>
</evidence>
<evidence type="ECO:0000256" key="5">
    <source>
        <dbReference type="ARBA" id="ARBA00048539"/>
    </source>
</evidence>
<accession>A0ABM6M7Y2</accession>
<evidence type="ECO:0000313" key="8">
    <source>
        <dbReference type="EMBL" id="ASR52044.1"/>
    </source>
</evidence>
<dbReference type="InterPro" id="IPR012094">
    <property type="entry name" value="tRNA_Ile_lys_synt"/>
</dbReference>
<dbReference type="SUPFAM" id="SSF52402">
    <property type="entry name" value="Adenine nucleotide alpha hydrolases-like"/>
    <property type="match status" value="1"/>
</dbReference>
<dbReference type="HAMAP" id="MF_01161">
    <property type="entry name" value="tRNA_Ile_lys_synt"/>
    <property type="match status" value="1"/>
</dbReference>
<evidence type="ECO:0000256" key="1">
    <source>
        <dbReference type="ARBA" id="ARBA00022598"/>
    </source>
</evidence>
<evidence type="ECO:0000259" key="7">
    <source>
        <dbReference type="Pfam" id="PF01171"/>
    </source>
</evidence>
<dbReference type="Gene3D" id="3.40.50.620">
    <property type="entry name" value="HUPs"/>
    <property type="match status" value="1"/>
</dbReference>
<comment type="similarity">
    <text evidence="6">Belongs to the tRNA(Ile)-lysidine synthase family.</text>
</comment>
<dbReference type="Pfam" id="PF01171">
    <property type="entry name" value="ATP_bind_3"/>
    <property type="match status" value="1"/>
</dbReference>
<comment type="function">
    <text evidence="6">Ligates lysine onto the cytidine present at position 34 of the AUA codon-specific tRNA(Ile) that contains the anticodon CAU, in an ATP-dependent manner. Cytidine is converted to lysidine, thus changing the amino acid specificity of the tRNA from methionine to isoleucine.</text>
</comment>
<dbReference type="EMBL" id="CP020083">
    <property type="protein sequence ID" value="ASR52044.1"/>
    <property type="molecule type" value="Genomic_DNA"/>
</dbReference>
<keyword evidence="4 6" id="KW-0067">ATP-binding</keyword>
<dbReference type="EC" id="6.3.4.19" evidence="6"/>